<dbReference type="AlphaFoldDB" id="A0A1J5SDF9"/>
<comment type="caution">
    <text evidence="1">The sequence shown here is derived from an EMBL/GenBank/DDBJ whole genome shotgun (WGS) entry which is preliminary data.</text>
</comment>
<protein>
    <submittedName>
        <fullName evidence="1">Uncharacterized protein</fullName>
    </submittedName>
</protein>
<name>A0A1J5SDF9_9ZZZZ</name>
<evidence type="ECO:0000313" key="1">
    <source>
        <dbReference type="EMBL" id="OIR05971.1"/>
    </source>
</evidence>
<proteinExistence type="predicted"/>
<accession>A0A1J5SDF9</accession>
<organism evidence="1">
    <name type="scientific">mine drainage metagenome</name>
    <dbReference type="NCBI Taxonomy" id="410659"/>
    <lineage>
        <taxon>unclassified sequences</taxon>
        <taxon>metagenomes</taxon>
        <taxon>ecological metagenomes</taxon>
    </lineage>
</organism>
<dbReference type="EMBL" id="MLJW01000046">
    <property type="protein sequence ID" value="OIR05971.1"/>
    <property type="molecule type" value="Genomic_DNA"/>
</dbReference>
<sequence length="178" mass="19795">MIEAPISTPPQAYMDIISPLIDTSRGYLENGDKLQAMAFVGNLTTKQVIPVMIQPGSGEDKDQSSRNIQSVAQISEADFVFTIMEAWSLRRDKISKMDAIMDKYGSIGASPYAVDVCSIALETRHGVWVAQQQIKPKGISKKKRTIGVVEFRHFTEVAGRFMHLLPKKEDDEPATTLH</sequence>
<reference evidence="1" key="1">
    <citation type="submission" date="2016-10" db="EMBL/GenBank/DDBJ databases">
        <title>Sequence of Gallionella enrichment culture.</title>
        <authorList>
            <person name="Poehlein A."/>
            <person name="Muehling M."/>
            <person name="Daniel R."/>
        </authorList>
    </citation>
    <scope>NUCLEOTIDE SEQUENCE</scope>
</reference>
<gene>
    <name evidence="1" type="ORF">GALL_117680</name>
</gene>